<dbReference type="RefSeq" id="WP_354024744.1">
    <property type="nucleotide sequence ID" value="NZ_JBEPSJ010000002.1"/>
</dbReference>
<evidence type="ECO:0000256" key="3">
    <source>
        <dbReference type="ARBA" id="ARBA00022692"/>
    </source>
</evidence>
<sequence>MAKETGEKASTRAKNAPHPDDPRKPDEISEISKPSWIYVVKKTYREFSADQATDLAAALTYYGVLAIFPALLAFVSLVGLFGDPAETTDALLDLLGGLVPSTTLDAVRGPIENLATSPAAGFTFITGVVGALWSASGYVGAFSRAMNRIYSIQEGRPFWKLRPVTLAVTVLAIVIAVLAALLITLSGPVAEEIGAALGIGDTAVLIWNIAKWPLLAFLVVLLVAVLYYATPNVKQPKFRWMSFGALFALIVWVVASAGFAFYVANFSSYNETYGSIGGVIVFLLWVWISNLALLFGAELDAELERGRELQAGIEAEENIQLPPRDTKKSDKIEKQHRKDIEEGRDLRRQSTADDGKSADKTSDDKKSDGSDDDDSRDGDGSILTKAKKLLSRD</sequence>
<evidence type="ECO:0000256" key="5">
    <source>
        <dbReference type="ARBA" id="ARBA00023136"/>
    </source>
</evidence>
<keyword evidence="5 7" id="KW-0472">Membrane</keyword>
<reference evidence="8 9" key="1">
    <citation type="submission" date="2024-06" db="EMBL/GenBank/DDBJ databases">
        <title>Sorghum-associated microbial communities from plants grown in Nebraska, USA.</title>
        <authorList>
            <person name="Schachtman D."/>
        </authorList>
    </citation>
    <scope>NUCLEOTIDE SEQUENCE [LARGE SCALE GENOMIC DNA]</scope>
    <source>
        <strain evidence="8 9">2857</strain>
    </source>
</reference>
<feature type="region of interest" description="Disordered" evidence="6">
    <location>
        <begin position="314"/>
        <end position="393"/>
    </location>
</feature>
<name>A0ABV2QNK6_9MICO</name>
<organism evidence="8 9">
    <name type="scientific">Conyzicola nivalis</name>
    <dbReference type="NCBI Taxonomy" id="1477021"/>
    <lineage>
        <taxon>Bacteria</taxon>
        <taxon>Bacillati</taxon>
        <taxon>Actinomycetota</taxon>
        <taxon>Actinomycetes</taxon>
        <taxon>Micrococcales</taxon>
        <taxon>Microbacteriaceae</taxon>
        <taxon>Conyzicola</taxon>
    </lineage>
</organism>
<evidence type="ECO:0000256" key="6">
    <source>
        <dbReference type="SAM" id="MobiDB-lite"/>
    </source>
</evidence>
<feature type="compositionally biased region" description="Basic and acidic residues" evidence="6">
    <location>
        <begin position="17"/>
        <end position="27"/>
    </location>
</feature>
<dbReference type="Pfam" id="PF03631">
    <property type="entry name" value="Virul_fac_BrkB"/>
    <property type="match status" value="1"/>
</dbReference>
<dbReference type="PANTHER" id="PTHR30213">
    <property type="entry name" value="INNER MEMBRANE PROTEIN YHJD"/>
    <property type="match status" value="1"/>
</dbReference>
<feature type="transmembrane region" description="Helical" evidence="7">
    <location>
        <begin position="119"/>
        <end position="143"/>
    </location>
</feature>
<dbReference type="PANTHER" id="PTHR30213:SF0">
    <property type="entry name" value="UPF0761 MEMBRANE PROTEIN YIHY"/>
    <property type="match status" value="1"/>
</dbReference>
<feature type="transmembrane region" description="Helical" evidence="7">
    <location>
        <begin position="59"/>
        <end position="82"/>
    </location>
</feature>
<dbReference type="Proteomes" id="UP001549257">
    <property type="component" value="Unassembled WGS sequence"/>
</dbReference>
<evidence type="ECO:0000313" key="9">
    <source>
        <dbReference type="Proteomes" id="UP001549257"/>
    </source>
</evidence>
<feature type="compositionally biased region" description="Basic and acidic residues" evidence="6">
    <location>
        <begin position="324"/>
        <end position="369"/>
    </location>
</feature>
<evidence type="ECO:0000256" key="2">
    <source>
        <dbReference type="ARBA" id="ARBA00022475"/>
    </source>
</evidence>
<evidence type="ECO:0000313" key="8">
    <source>
        <dbReference type="EMBL" id="MET4582562.1"/>
    </source>
</evidence>
<comment type="subcellular location">
    <subcellularLocation>
        <location evidence="1">Cell membrane</location>
        <topology evidence="1">Multi-pass membrane protein</topology>
    </subcellularLocation>
</comment>
<dbReference type="NCBIfam" id="TIGR00765">
    <property type="entry name" value="yihY_not_rbn"/>
    <property type="match status" value="1"/>
</dbReference>
<dbReference type="EMBL" id="JBEPSJ010000002">
    <property type="protein sequence ID" value="MET4582562.1"/>
    <property type="molecule type" value="Genomic_DNA"/>
</dbReference>
<keyword evidence="2" id="KW-1003">Cell membrane</keyword>
<evidence type="ECO:0000256" key="4">
    <source>
        <dbReference type="ARBA" id="ARBA00022989"/>
    </source>
</evidence>
<dbReference type="InterPro" id="IPR017039">
    <property type="entry name" value="Virul_fac_BrkB"/>
</dbReference>
<feature type="region of interest" description="Disordered" evidence="6">
    <location>
        <begin position="1"/>
        <end position="28"/>
    </location>
</feature>
<proteinExistence type="predicted"/>
<accession>A0ABV2QNK6</accession>
<feature type="transmembrane region" description="Helical" evidence="7">
    <location>
        <begin position="205"/>
        <end position="228"/>
    </location>
</feature>
<keyword evidence="4 7" id="KW-1133">Transmembrane helix</keyword>
<keyword evidence="3 7" id="KW-0812">Transmembrane</keyword>
<evidence type="ECO:0000256" key="7">
    <source>
        <dbReference type="SAM" id="Phobius"/>
    </source>
</evidence>
<evidence type="ECO:0000256" key="1">
    <source>
        <dbReference type="ARBA" id="ARBA00004651"/>
    </source>
</evidence>
<comment type="caution">
    <text evidence="8">The sequence shown here is derived from an EMBL/GenBank/DDBJ whole genome shotgun (WGS) entry which is preliminary data.</text>
</comment>
<feature type="transmembrane region" description="Helical" evidence="7">
    <location>
        <begin position="240"/>
        <end position="264"/>
    </location>
</feature>
<feature type="transmembrane region" description="Helical" evidence="7">
    <location>
        <begin position="164"/>
        <end position="185"/>
    </location>
</feature>
<feature type="transmembrane region" description="Helical" evidence="7">
    <location>
        <begin position="276"/>
        <end position="297"/>
    </location>
</feature>
<protein>
    <submittedName>
        <fullName evidence="8">Membrane protein</fullName>
    </submittedName>
</protein>
<feature type="compositionally biased region" description="Basic and acidic residues" evidence="6">
    <location>
        <begin position="1"/>
        <end position="10"/>
    </location>
</feature>
<keyword evidence="9" id="KW-1185">Reference proteome</keyword>
<gene>
    <name evidence="8" type="ORF">ABIE21_002072</name>
</gene>